<accession>A0ABQ9FI76</accession>
<comment type="similarity">
    <text evidence="1">Belongs to the glutathione peroxidase family.</text>
</comment>
<sequence>MDLKFPILLYILNSYCTAYQHPEAKSSVCRRDPRENTTIYDFSLQDVHKQQTINLSQFDQSVVLIAPQYLALNALQHKYGHHGFKIIGVPSNIFRFQEPGMNGTEILHGIKSVRPGDGFVPNFPLTEKVDVNGQYEHPLYTYLKFLIGKDGRPIKRYSTYVLPMEIEADIRTTL</sequence>
<evidence type="ECO:0000256" key="3">
    <source>
        <dbReference type="ARBA" id="ARBA00023002"/>
    </source>
</evidence>
<gene>
    <name evidence="4" type="ORF">KUTeg_004906</name>
</gene>
<keyword evidence="2" id="KW-0575">Peroxidase</keyword>
<dbReference type="PROSITE" id="PS51355">
    <property type="entry name" value="GLUTATHIONE_PEROXID_3"/>
    <property type="match status" value="1"/>
</dbReference>
<keyword evidence="5" id="KW-1185">Reference proteome</keyword>
<organism evidence="4 5">
    <name type="scientific">Tegillarca granosa</name>
    <name type="common">Malaysian cockle</name>
    <name type="synonym">Anadara granosa</name>
    <dbReference type="NCBI Taxonomy" id="220873"/>
    <lineage>
        <taxon>Eukaryota</taxon>
        <taxon>Metazoa</taxon>
        <taxon>Spiralia</taxon>
        <taxon>Lophotrochozoa</taxon>
        <taxon>Mollusca</taxon>
        <taxon>Bivalvia</taxon>
        <taxon>Autobranchia</taxon>
        <taxon>Pteriomorphia</taxon>
        <taxon>Arcoida</taxon>
        <taxon>Arcoidea</taxon>
        <taxon>Arcidae</taxon>
        <taxon>Tegillarca</taxon>
    </lineage>
</organism>
<dbReference type="SUPFAM" id="SSF52833">
    <property type="entry name" value="Thioredoxin-like"/>
    <property type="match status" value="1"/>
</dbReference>
<protein>
    <submittedName>
        <fullName evidence="4">Uncharacterized protein</fullName>
    </submittedName>
</protein>
<feature type="non-terminal residue" evidence="4">
    <location>
        <position position="174"/>
    </location>
</feature>
<dbReference type="PANTHER" id="PTHR11592">
    <property type="entry name" value="GLUTATHIONE PEROXIDASE"/>
    <property type="match status" value="1"/>
</dbReference>
<keyword evidence="3" id="KW-0560">Oxidoreductase</keyword>
<dbReference type="Proteomes" id="UP001217089">
    <property type="component" value="Unassembled WGS sequence"/>
</dbReference>
<dbReference type="InterPro" id="IPR000889">
    <property type="entry name" value="Glutathione_peroxidase"/>
</dbReference>
<evidence type="ECO:0000256" key="1">
    <source>
        <dbReference type="ARBA" id="ARBA00006926"/>
    </source>
</evidence>
<dbReference type="EMBL" id="JARBDR010000246">
    <property type="protein sequence ID" value="KAJ8317002.1"/>
    <property type="molecule type" value="Genomic_DNA"/>
</dbReference>
<comment type="caution">
    <text evidence="4">The sequence shown here is derived from an EMBL/GenBank/DDBJ whole genome shotgun (WGS) entry which is preliminary data.</text>
</comment>
<dbReference type="PANTHER" id="PTHR11592:SF81">
    <property type="entry name" value="GLUTATHIONE PEROXIDASE"/>
    <property type="match status" value="1"/>
</dbReference>
<evidence type="ECO:0000313" key="5">
    <source>
        <dbReference type="Proteomes" id="UP001217089"/>
    </source>
</evidence>
<dbReference type="Pfam" id="PF00255">
    <property type="entry name" value="GSHPx"/>
    <property type="match status" value="1"/>
</dbReference>
<evidence type="ECO:0000313" key="4">
    <source>
        <dbReference type="EMBL" id="KAJ8317002.1"/>
    </source>
</evidence>
<dbReference type="PIRSF" id="PIRSF000303">
    <property type="entry name" value="Glutathion_perox"/>
    <property type="match status" value="1"/>
</dbReference>
<evidence type="ECO:0000256" key="2">
    <source>
        <dbReference type="ARBA" id="ARBA00022559"/>
    </source>
</evidence>
<reference evidence="4 5" key="1">
    <citation type="submission" date="2022-12" db="EMBL/GenBank/DDBJ databases">
        <title>Chromosome-level genome of Tegillarca granosa.</title>
        <authorList>
            <person name="Kim J."/>
        </authorList>
    </citation>
    <scope>NUCLEOTIDE SEQUENCE [LARGE SCALE GENOMIC DNA]</scope>
    <source>
        <strain evidence="4">Teg-2019</strain>
        <tissue evidence="4">Adductor muscle</tissue>
    </source>
</reference>
<name>A0ABQ9FI76_TEGGR</name>
<proteinExistence type="inferred from homology"/>
<dbReference type="InterPro" id="IPR036249">
    <property type="entry name" value="Thioredoxin-like_sf"/>
</dbReference>
<dbReference type="Gene3D" id="3.40.30.10">
    <property type="entry name" value="Glutaredoxin"/>
    <property type="match status" value="2"/>
</dbReference>